<dbReference type="SUPFAM" id="SSF53756">
    <property type="entry name" value="UDP-Glycosyltransferase/glycogen phosphorylase"/>
    <property type="match status" value="1"/>
</dbReference>
<evidence type="ECO:0000313" key="4">
    <source>
        <dbReference type="Proteomes" id="UP000290092"/>
    </source>
</evidence>
<dbReference type="GO" id="GO:0016757">
    <property type="term" value="F:glycosyltransferase activity"/>
    <property type="evidence" value="ECO:0007669"/>
    <property type="project" value="InterPro"/>
</dbReference>
<name>A0AAX2ACZ0_9BACT</name>
<accession>A0AAX2ACZ0</accession>
<evidence type="ECO:0000256" key="1">
    <source>
        <dbReference type="ARBA" id="ARBA00022679"/>
    </source>
</evidence>
<comment type="caution">
    <text evidence="3">The sequence shown here is derived from an EMBL/GenBank/DDBJ whole genome shotgun (WGS) entry which is preliminary data.</text>
</comment>
<dbReference type="Gene3D" id="3.40.50.2000">
    <property type="entry name" value="Glycogen Phosphorylase B"/>
    <property type="match status" value="2"/>
</dbReference>
<dbReference type="CDD" id="cd03794">
    <property type="entry name" value="GT4_WbuB-like"/>
    <property type="match status" value="1"/>
</dbReference>
<gene>
    <name evidence="3" type="ORF">CP985_14540</name>
</gene>
<dbReference type="PANTHER" id="PTHR46401">
    <property type="entry name" value="GLYCOSYLTRANSFERASE WBBK-RELATED"/>
    <property type="match status" value="1"/>
</dbReference>
<organism evidence="3 4">
    <name type="scientific">Malaciobacter mytili LMG 24559</name>
    <dbReference type="NCBI Taxonomy" id="1032238"/>
    <lineage>
        <taxon>Bacteria</taxon>
        <taxon>Pseudomonadati</taxon>
        <taxon>Campylobacterota</taxon>
        <taxon>Epsilonproteobacteria</taxon>
        <taxon>Campylobacterales</taxon>
        <taxon>Arcobacteraceae</taxon>
        <taxon>Malaciobacter</taxon>
    </lineage>
</organism>
<reference evidence="3 4" key="1">
    <citation type="submission" date="2017-09" db="EMBL/GenBank/DDBJ databases">
        <title>Genomics of the genus Arcobacter.</title>
        <authorList>
            <person name="Perez-Cataluna A."/>
            <person name="Figueras M.J."/>
            <person name="Salas-Masso N."/>
        </authorList>
    </citation>
    <scope>NUCLEOTIDE SEQUENCE [LARGE SCALE GENOMIC DNA]</scope>
    <source>
        <strain evidence="3 4">CECT 7386</strain>
    </source>
</reference>
<proteinExistence type="predicted"/>
<dbReference type="InterPro" id="IPR001296">
    <property type="entry name" value="Glyco_trans_1"/>
</dbReference>
<dbReference type="Pfam" id="PF00534">
    <property type="entry name" value="Glycos_transf_1"/>
    <property type="match status" value="1"/>
</dbReference>
<evidence type="ECO:0000259" key="2">
    <source>
        <dbReference type="Pfam" id="PF00534"/>
    </source>
</evidence>
<keyword evidence="1" id="KW-0808">Transferase</keyword>
<dbReference type="RefSeq" id="WP_114843146.1">
    <property type="nucleotide sequence ID" value="NZ_CP031219.1"/>
</dbReference>
<feature type="domain" description="Glycosyl transferase family 1" evidence="2">
    <location>
        <begin position="207"/>
        <end position="382"/>
    </location>
</feature>
<dbReference type="PANTHER" id="PTHR46401:SF2">
    <property type="entry name" value="GLYCOSYLTRANSFERASE WBBK-RELATED"/>
    <property type="match status" value="1"/>
</dbReference>
<evidence type="ECO:0000313" key="3">
    <source>
        <dbReference type="EMBL" id="RXK12362.1"/>
    </source>
</evidence>
<dbReference type="AlphaFoldDB" id="A0AAX2ACZ0"/>
<dbReference type="GO" id="GO:0009103">
    <property type="term" value="P:lipopolysaccharide biosynthetic process"/>
    <property type="evidence" value="ECO:0007669"/>
    <property type="project" value="TreeGrafter"/>
</dbReference>
<dbReference type="EMBL" id="NXID01000090">
    <property type="protein sequence ID" value="RXK12362.1"/>
    <property type="molecule type" value="Genomic_DNA"/>
</dbReference>
<dbReference type="Proteomes" id="UP000290092">
    <property type="component" value="Unassembled WGS sequence"/>
</dbReference>
<protein>
    <submittedName>
        <fullName evidence="3">Glycosyltransferase WbuB</fullName>
    </submittedName>
</protein>
<keyword evidence="4" id="KW-1185">Reference proteome</keyword>
<sequence length="410" mass="48053">MKILFLFISYPENPNDSNLTKDLSDKFNINGEEVYIATIREKKFGKPTEYSKENGVNVLRIKSGNMFNNISKFEKLFTMMTMNNNILKQIKKYWGDVKFDIVVGTTPYMANYKLINGLKTYYKCSSFLILWDLFPQNAKDLELLKNKLVFNFFKNKEHKNLKSFDYIGCMSKGNINYVKKNYSFLDEKQLFLFPLWGNKKEHCDINKESIRKKYNFKNDDFILVFGGNMGKPQNLGNVLKLAFEVRNIQQIKFLFVGRGTETEKLKKLKEEMKLENVSFKDFVPRNDYENLISSCNLGIVSLDPRFTVPNFPSKTIDYLKLGLPILACVDKCAFDDYGKLLENEIKAGICCLATDMQQYKENLIKLYSDKQLYLELSKNAKEYYDKFFNVENNYLLIKKIMGDKNDERNI</sequence>